<comment type="caution">
    <text evidence="10">The sequence shown here is derived from an EMBL/GenBank/DDBJ whole genome shotgun (WGS) entry which is preliminary data.</text>
</comment>
<organism evidence="10 11">
    <name type="scientific">Lentibacillus juripiscarius</name>
    <dbReference type="NCBI Taxonomy" id="257446"/>
    <lineage>
        <taxon>Bacteria</taxon>
        <taxon>Bacillati</taxon>
        <taxon>Bacillota</taxon>
        <taxon>Bacilli</taxon>
        <taxon>Bacillales</taxon>
        <taxon>Bacillaceae</taxon>
        <taxon>Lentibacillus</taxon>
    </lineage>
</organism>
<dbReference type="PROSITE" id="PS50850">
    <property type="entry name" value="MFS"/>
    <property type="match status" value="1"/>
</dbReference>
<dbReference type="PROSITE" id="PS00216">
    <property type="entry name" value="SUGAR_TRANSPORT_1"/>
    <property type="match status" value="1"/>
</dbReference>
<sequence length="416" mass="45864">MRDKIICVDLSKENKYIKNRISTLRKQVMHMVSAKTRFWILIALVFISGFSQGMILPLMGIILEQNDVSSAINGLHATGLYIGVLIASPFMEKPIRKFGFKPLIMLGGVLVFASLALFPVWQSLWFWFILRVMIGIGDNMLHFGTQTWITTTSVEESRGKNISYYGLSFGLGFTIGPLMTRLLEVHQALPFLVSAALSLAVWSLMFAVRNKFPEDDNFTTSTSSISRFIQTAKIAWVAFLPAFGYGFLEATLHGIFPVYGLRIGHDVDLLSLIIPCFAAGSIITQIPLGMLSDKVGRRKILLGVIAGGSACFFLTAFFETSVIALFISFAVSGMLIGSLFSLSITFMTDLLPSSLLPAGNLMIGISFSIGSIIGPFLSGLFLDVFPGVSFFTVIIFMLAVLFITIYVKRDKHVQYS</sequence>
<feature type="domain" description="Major facilitator superfamily (MFS) profile" evidence="9">
    <location>
        <begin position="37"/>
        <end position="411"/>
    </location>
</feature>
<evidence type="ECO:0000256" key="8">
    <source>
        <dbReference type="SAM" id="Phobius"/>
    </source>
</evidence>
<keyword evidence="3" id="KW-0813">Transport</keyword>
<dbReference type="InterPro" id="IPR005829">
    <property type="entry name" value="Sugar_transporter_CS"/>
</dbReference>
<feature type="transmembrane region" description="Helical" evidence="8">
    <location>
        <begin position="300"/>
        <end position="318"/>
    </location>
</feature>
<feature type="transmembrane region" description="Helical" evidence="8">
    <location>
        <begin position="268"/>
        <end position="288"/>
    </location>
</feature>
<evidence type="ECO:0000259" key="9">
    <source>
        <dbReference type="PROSITE" id="PS50850"/>
    </source>
</evidence>
<evidence type="ECO:0000256" key="4">
    <source>
        <dbReference type="ARBA" id="ARBA00022475"/>
    </source>
</evidence>
<feature type="transmembrane region" description="Helical" evidence="8">
    <location>
        <begin position="98"/>
        <end position="118"/>
    </location>
</feature>
<keyword evidence="6 8" id="KW-1133">Transmembrane helix</keyword>
<evidence type="ECO:0000256" key="7">
    <source>
        <dbReference type="ARBA" id="ARBA00023136"/>
    </source>
</evidence>
<feature type="transmembrane region" description="Helical" evidence="8">
    <location>
        <begin position="162"/>
        <end position="183"/>
    </location>
</feature>
<dbReference type="PANTHER" id="PTHR23521">
    <property type="entry name" value="TRANSPORTER MFS SUPERFAMILY"/>
    <property type="match status" value="1"/>
</dbReference>
<evidence type="ECO:0000313" key="10">
    <source>
        <dbReference type="EMBL" id="MFD2760155.1"/>
    </source>
</evidence>
<dbReference type="InterPro" id="IPR001958">
    <property type="entry name" value="Tet-R_TetA/multi-R_MdtG-like"/>
</dbReference>
<protein>
    <submittedName>
        <fullName evidence="10">MFS transporter</fullName>
    </submittedName>
</protein>
<comment type="similarity">
    <text evidence="2">Belongs to the major facilitator superfamily. TCR/Tet family.</text>
</comment>
<evidence type="ECO:0000313" key="11">
    <source>
        <dbReference type="Proteomes" id="UP001597502"/>
    </source>
</evidence>
<evidence type="ECO:0000256" key="3">
    <source>
        <dbReference type="ARBA" id="ARBA00022448"/>
    </source>
</evidence>
<dbReference type="PANTHER" id="PTHR23521:SF2">
    <property type="entry name" value="TRANSPORTER MFS SUPERFAMILY"/>
    <property type="match status" value="1"/>
</dbReference>
<keyword evidence="11" id="KW-1185">Reference proteome</keyword>
<feature type="transmembrane region" description="Helical" evidence="8">
    <location>
        <begin position="358"/>
        <end position="382"/>
    </location>
</feature>
<dbReference type="Pfam" id="PF07690">
    <property type="entry name" value="MFS_1"/>
    <property type="match status" value="1"/>
</dbReference>
<dbReference type="EMBL" id="JBHUNA010000007">
    <property type="protein sequence ID" value="MFD2760155.1"/>
    <property type="molecule type" value="Genomic_DNA"/>
</dbReference>
<dbReference type="InterPro" id="IPR036259">
    <property type="entry name" value="MFS_trans_sf"/>
</dbReference>
<feature type="transmembrane region" description="Helical" evidence="8">
    <location>
        <begin position="38"/>
        <end position="62"/>
    </location>
</feature>
<comment type="subcellular location">
    <subcellularLocation>
        <location evidence="1">Cell membrane</location>
        <topology evidence="1">Multi-pass membrane protein</topology>
    </subcellularLocation>
</comment>
<dbReference type="Proteomes" id="UP001597502">
    <property type="component" value="Unassembled WGS sequence"/>
</dbReference>
<keyword evidence="7 8" id="KW-0472">Membrane</keyword>
<keyword evidence="4" id="KW-1003">Cell membrane</keyword>
<proteinExistence type="inferred from homology"/>
<dbReference type="InterPro" id="IPR047200">
    <property type="entry name" value="MFS_YcaD-like"/>
</dbReference>
<dbReference type="Gene3D" id="1.20.1250.20">
    <property type="entry name" value="MFS general substrate transporter like domains"/>
    <property type="match status" value="2"/>
</dbReference>
<evidence type="ECO:0000256" key="5">
    <source>
        <dbReference type="ARBA" id="ARBA00022692"/>
    </source>
</evidence>
<feature type="transmembrane region" description="Helical" evidence="8">
    <location>
        <begin position="189"/>
        <end position="208"/>
    </location>
</feature>
<accession>A0ABW5V383</accession>
<keyword evidence="5 8" id="KW-0812">Transmembrane</keyword>
<evidence type="ECO:0000256" key="6">
    <source>
        <dbReference type="ARBA" id="ARBA00022989"/>
    </source>
</evidence>
<dbReference type="PRINTS" id="PR01035">
    <property type="entry name" value="TCRTETA"/>
</dbReference>
<feature type="transmembrane region" description="Helical" evidence="8">
    <location>
        <begin position="68"/>
        <end position="86"/>
    </location>
</feature>
<feature type="transmembrane region" description="Helical" evidence="8">
    <location>
        <begin position="324"/>
        <end position="346"/>
    </location>
</feature>
<dbReference type="SUPFAM" id="SSF103473">
    <property type="entry name" value="MFS general substrate transporter"/>
    <property type="match status" value="1"/>
</dbReference>
<feature type="transmembrane region" description="Helical" evidence="8">
    <location>
        <begin position="228"/>
        <end position="248"/>
    </location>
</feature>
<dbReference type="InterPro" id="IPR020846">
    <property type="entry name" value="MFS_dom"/>
</dbReference>
<dbReference type="InterPro" id="IPR011701">
    <property type="entry name" value="MFS"/>
</dbReference>
<dbReference type="RefSeq" id="WP_382391360.1">
    <property type="nucleotide sequence ID" value="NZ_JBHUNA010000007.1"/>
</dbReference>
<gene>
    <name evidence="10" type="ORF">ACFSUO_04105</name>
</gene>
<evidence type="ECO:0000256" key="1">
    <source>
        <dbReference type="ARBA" id="ARBA00004651"/>
    </source>
</evidence>
<reference evidence="11" key="1">
    <citation type="journal article" date="2019" name="Int. J. Syst. Evol. Microbiol.">
        <title>The Global Catalogue of Microorganisms (GCM) 10K type strain sequencing project: providing services to taxonomists for standard genome sequencing and annotation.</title>
        <authorList>
            <consortium name="The Broad Institute Genomics Platform"/>
            <consortium name="The Broad Institute Genome Sequencing Center for Infectious Disease"/>
            <person name="Wu L."/>
            <person name="Ma J."/>
        </authorList>
    </citation>
    <scope>NUCLEOTIDE SEQUENCE [LARGE SCALE GENOMIC DNA]</scope>
    <source>
        <strain evidence="11">TISTR 1535</strain>
    </source>
</reference>
<dbReference type="CDD" id="cd17477">
    <property type="entry name" value="MFS_YcaD_like"/>
    <property type="match status" value="1"/>
</dbReference>
<feature type="transmembrane region" description="Helical" evidence="8">
    <location>
        <begin position="388"/>
        <end position="407"/>
    </location>
</feature>
<name>A0ABW5V383_9BACI</name>
<evidence type="ECO:0000256" key="2">
    <source>
        <dbReference type="ARBA" id="ARBA00007520"/>
    </source>
</evidence>
<feature type="transmembrane region" description="Helical" evidence="8">
    <location>
        <begin position="124"/>
        <end position="141"/>
    </location>
</feature>